<dbReference type="PANTHER" id="PTHR28055:SF1">
    <property type="entry name" value="ALTERED INHERITANCE OF MITOCHONDRIA PROTEIN 41, MITOCHONDRIAL"/>
    <property type="match status" value="1"/>
</dbReference>
<dbReference type="InterPro" id="IPR003789">
    <property type="entry name" value="Asn/Gln_tRNA_amidoTrase-B-like"/>
</dbReference>
<dbReference type="RefSeq" id="WP_056966839.1">
    <property type="nucleotide sequence ID" value="NZ_AYYQ01000035.1"/>
</dbReference>
<dbReference type="STRING" id="1423781.FD06_GL000565"/>
<dbReference type="SUPFAM" id="SSF89095">
    <property type="entry name" value="GatB/YqeY motif"/>
    <property type="match status" value="1"/>
</dbReference>
<evidence type="ECO:0000313" key="1">
    <source>
        <dbReference type="EMBL" id="KRM67845.1"/>
    </source>
</evidence>
<accession>A0A0R2AMF2</accession>
<evidence type="ECO:0000313" key="2">
    <source>
        <dbReference type="Proteomes" id="UP000052012"/>
    </source>
</evidence>
<gene>
    <name evidence="1" type="ORF">FD06_GL000565</name>
</gene>
<dbReference type="InterPro" id="IPR019004">
    <property type="entry name" value="YqeY/Aim41"/>
</dbReference>
<proteinExistence type="predicted"/>
<dbReference type="AlphaFoldDB" id="A0A0R2AMF2"/>
<dbReference type="InterPro" id="IPR023168">
    <property type="entry name" value="GatB_Yqey_C_2"/>
</dbReference>
<dbReference type="Proteomes" id="UP000052012">
    <property type="component" value="Unassembled WGS sequence"/>
</dbReference>
<dbReference type="OrthoDB" id="9794041at2"/>
<dbReference type="Pfam" id="PF09424">
    <property type="entry name" value="YqeY"/>
    <property type="match status" value="1"/>
</dbReference>
<dbReference type="PATRIC" id="fig|1423781.4.peg.578"/>
<name>A0A0R2AMF2_9LACO</name>
<sequence length="147" mass="16340">MSIASSLMNDLKNAMKAHDKVKLTVVRMLKASLMNEKIKLGHDLSDEEEITVISREAKQHKESITEFKAADRDDLVEQQEAELSILQEYLPKQLSEDEINQVVSDAIKQVNASNMSDFGKVMGAVMPKVKGKADGNLVNQAVKSQLK</sequence>
<comment type="caution">
    <text evidence="1">The sequence shown here is derived from an EMBL/GenBank/DDBJ whole genome shotgun (WGS) entry which is preliminary data.</text>
</comment>
<dbReference type="Gene3D" id="1.10.10.410">
    <property type="match status" value="1"/>
</dbReference>
<keyword evidence="2" id="KW-1185">Reference proteome</keyword>
<organism evidence="1 2">
    <name type="scientific">Apilactobacillus ozensis DSM 23829 = JCM 17196</name>
    <dbReference type="NCBI Taxonomy" id="1423781"/>
    <lineage>
        <taxon>Bacteria</taxon>
        <taxon>Bacillati</taxon>
        <taxon>Bacillota</taxon>
        <taxon>Bacilli</taxon>
        <taxon>Lactobacillales</taxon>
        <taxon>Lactobacillaceae</taxon>
        <taxon>Apilactobacillus</taxon>
    </lineage>
</organism>
<dbReference type="InterPro" id="IPR042184">
    <property type="entry name" value="YqeY/Aim41_N"/>
</dbReference>
<protein>
    <submittedName>
        <fullName evidence="1">GatB YqeY domain-containing protein</fullName>
    </submittedName>
</protein>
<dbReference type="PANTHER" id="PTHR28055">
    <property type="entry name" value="ALTERED INHERITANCE OF MITOCHONDRIA PROTEIN 41, MITOCHONDRIAL"/>
    <property type="match status" value="1"/>
</dbReference>
<dbReference type="EMBL" id="AYYQ01000035">
    <property type="protein sequence ID" value="KRM67845.1"/>
    <property type="molecule type" value="Genomic_DNA"/>
</dbReference>
<dbReference type="GO" id="GO:0016884">
    <property type="term" value="F:carbon-nitrogen ligase activity, with glutamine as amido-N-donor"/>
    <property type="evidence" value="ECO:0007669"/>
    <property type="project" value="InterPro"/>
</dbReference>
<reference evidence="1 2" key="1">
    <citation type="journal article" date="2015" name="Genome Announc.">
        <title>Expanding the biotechnology potential of lactobacilli through comparative genomics of 213 strains and associated genera.</title>
        <authorList>
            <person name="Sun Z."/>
            <person name="Harris H.M."/>
            <person name="McCann A."/>
            <person name="Guo C."/>
            <person name="Argimon S."/>
            <person name="Zhang W."/>
            <person name="Yang X."/>
            <person name="Jeffery I.B."/>
            <person name="Cooney J.C."/>
            <person name="Kagawa T.F."/>
            <person name="Liu W."/>
            <person name="Song Y."/>
            <person name="Salvetti E."/>
            <person name="Wrobel A."/>
            <person name="Rasinkangas P."/>
            <person name="Parkhill J."/>
            <person name="Rea M.C."/>
            <person name="O'Sullivan O."/>
            <person name="Ritari J."/>
            <person name="Douillard F.P."/>
            <person name="Paul Ross R."/>
            <person name="Yang R."/>
            <person name="Briner A.E."/>
            <person name="Felis G.E."/>
            <person name="de Vos W.M."/>
            <person name="Barrangou R."/>
            <person name="Klaenhammer T.R."/>
            <person name="Caufield P.W."/>
            <person name="Cui Y."/>
            <person name="Zhang H."/>
            <person name="O'Toole P.W."/>
        </authorList>
    </citation>
    <scope>NUCLEOTIDE SEQUENCE [LARGE SCALE GENOMIC DNA]</scope>
    <source>
        <strain evidence="1 2">DSM 23829</strain>
    </source>
</reference>
<dbReference type="Gene3D" id="1.10.1510.10">
    <property type="entry name" value="Uncharacterised protein YqeY/AIM41 PF09424, N-terminal domain"/>
    <property type="match status" value="1"/>
</dbReference>